<reference evidence="14 15" key="1">
    <citation type="submission" date="2017-09" db="EMBL/GenBank/DDBJ databases">
        <authorList>
            <consortium name="International Durum Wheat Genome Sequencing Consortium (IDWGSC)"/>
            <person name="Milanesi L."/>
        </authorList>
    </citation>
    <scope>NUCLEOTIDE SEQUENCE [LARGE SCALE GENOMIC DNA]</scope>
    <source>
        <strain evidence="15">cv. Svevo</strain>
    </source>
</reference>
<dbReference type="Pfam" id="PF01852">
    <property type="entry name" value="START"/>
    <property type="match status" value="1"/>
</dbReference>
<name>A0A9R0WQS2_TRITD</name>
<evidence type="ECO:0000256" key="3">
    <source>
        <dbReference type="ARBA" id="ARBA00023015"/>
    </source>
</evidence>
<keyword evidence="6 9" id="KW-0371">Homeobox</keyword>
<dbReference type="PANTHER" id="PTHR45654:SF103">
    <property type="entry name" value="START DOMAIN-CONTAINING PROTEIN"/>
    <property type="match status" value="1"/>
</dbReference>
<dbReference type="InterPro" id="IPR002913">
    <property type="entry name" value="START_lipid-bd_dom"/>
</dbReference>
<evidence type="ECO:0000256" key="4">
    <source>
        <dbReference type="ARBA" id="ARBA00023054"/>
    </source>
</evidence>
<dbReference type="EMBL" id="LT934119">
    <property type="protein sequence ID" value="VAI20511.1"/>
    <property type="molecule type" value="Genomic_DNA"/>
</dbReference>
<dbReference type="PROSITE" id="PS00027">
    <property type="entry name" value="HOMEOBOX_1"/>
    <property type="match status" value="1"/>
</dbReference>
<evidence type="ECO:0000256" key="6">
    <source>
        <dbReference type="ARBA" id="ARBA00023155"/>
    </source>
</evidence>
<keyword evidence="15" id="KW-1185">Reference proteome</keyword>
<organism evidence="14 15">
    <name type="scientific">Triticum turgidum subsp. durum</name>
    <name type="common">Durum wheat</name>
    <name type="synonym">Triticum durum</name>
    <dbReference type="NCBI Taxonomy" id="4567"/>
    <lineage>
        <taxon>Eukaryota</taxon>
        <taxon>Viridiplantae</taxon>
        <taxon>Streptophyta</taxon>
        <taxon>Embryophyta</taxon>
        <taxon>Tracheophyta</taxon>
        <taxon>Spermatophyta</taxon>
        <taxon>Magnoliopsida</taxon>
        <taxon>Liliopsida</taxon>
        <taxon>Poales</taxon>
        <taxon>Poaceae</taxon>
        <taxon>BOP clade</taxon>
        <taxon>Pooideae</taxon>
        <taxon>Triticodae</taxon>
        <taxon>Triticeae</taxon>
        <taxon>Triticinae</taxon>
        <taxon>Triticum</taxon>
    </lineage>
</organism>
<evidence type="ECO:0000256" key="10">
    <source>
        <dbReference type="RuleBase" id="RU000682"/>
    </source>
</evidence>
<feature type="compositionally biased region" description="Basic and acidic residues" evidence="11">
    <location>
        <begin position="134"/>
        <end position="145"/>
    </location>
</feature>
<evidence type="ECO:0000313" key="15">
    <source>
        <dbReference type="Proteomes" id="UP000324705"/>
    </source>
</evidence>
<feature type="DNA-binding region" description="Homeobox" evidence="9">
    <location>
        <begin position="74"/>
        <end position="133"/>
    </location>
</feature>
<dbReference type="CDD" id="cd00086">
    <property type="entry name" value="homeodomain"/>
    <property type="match status" value="1"/>
</dbReference>
<dbReference type="InterPro" id="IPR042160">
    <property type="entry name" value="HD-Zip_IV"/>
</dbReference>
<evidence type="ECO:0000256" key="1">
    <source>
        <dbReference type="ARBA" id="ARBA00004123"/>
    </source>
</evidence>
<dbReference type="SMART" id="SM00389">
    <property type="entry name" value="HOX"/>
    <property type="match status" value="1"/>
</dbReference>
<dbReference type="InterPro" id="IPR057993">
    <property type="entry name" value="HD-Zip_IV_C"/>
</dbReference>
<dbReference type="Gramene" id="TRITD5Av1G185590.2">
    <property type="protein sequence ID" value="TRITD5Av1G185590.2"/>
    <property type="gene ID" value="TRITD5Av1G185590"/>
</dbReference>
<feature type="compositionally biased region" description="Low complexity" evidence="11">
    <location>
        <begin position="48"/>
        <end position="57"/>
    </location>
</feature>
<dbReference type="PANTHER" id="PTHR45654">
    <property type="entry name" value="HOMEOBOX-LEUCINE ZIPPER PROTEIN MERISTEM L1"/>
    <property type="match status" value="1"/>
</dbReference>
<keyword evidence="3" id="KW-0805">Transcription regulation</keyword>
<dbReference type="OMA" id="SGCLIEN"/>
<evidence type="ECO:0000256" key="11">
    <source>
        <dbReference type="SAM" id="MobiDB-lite"/>
    </source>
</evidence>
<keyword evidence="4" id="KW-0175">Coiled coil</keyword>
<feature type="region of interest" description="Disordered" evidence="11">
    <location>
        <begin position="118"/>
        <end position="145"/>
    </location>
</feature>
<feature type="region of interest" description="Disordered" evidence="11">
    <location>
        <begin position="686"/>
        <end position="707"/>
    </location>
</feature>
<dbReference type="Pfam" id="PF25797">
    <property type="entry name" value="PDF2_C"/>
    <property type="match status" value="1"/>
</dbReference>
<dbReference type="Proteomes" id="UP000324705">
    <property type="component" value="Chromosome 5A"/>
</dbReference>
<feature type="region of interest" description="Disordered" evidence="11">
    <location>
        <begin position="48"/>
        <end position="75"/>
    </location>
</feature>
<evidence type="ECO:0000256" key="2">
    <source>
        <dbReference type="ARBA" id="ARBA00006789"/>
    </source>
</evidence>
<evidence type="ECO:0000256" key="9">
    <source>
        <dbReference type="PROSITE-ProRule" id="PRU00108"/>
    </source>
</evidence>
<proteinExistence type="inferred from homology"/>
<dbReference type="InterPro" id="IPR017970">
    <property type="entry name" value="Homeobox_CS"/>
</dbReference>
<dbReference type="AlphaFoldDB" id="A0A9R0WQS2"/>
<dbReference type="PROSITE" id="PS50071">
    <property type="entry name" value="HOMEOBOX_2"/>
    <property type="match status" value="1"/>
</dbReference>
<dbReference type="InterPro" id="IPR001356">
    <property type="entry name" value="HD"/>
</dbReference>
<dbReference type="InterPro" id="IPR009057">
    <property type="entry name" value="Homeodomain-like_sf"/>
</dbReference>
<gene>
    <name evidence="14" type="ORF">TRITD_5Av1G185590</name>
</gene>
<protein>
    <submittedName>
        <fullName evidence="14">Uncharacterized protein</fullName>
    </submittedName>
</protein>
<keyword evidence="5 9" id="KW-0238">DNA-binding</keyword>
<accession>A0A9R0WQS2</accession>
<evidence type="ECO:0000256" key="7">
    <source>
        <dbReference type="ARBA" id="ARBA00023163"/>
    </source>
</evidence>
<dbReference type="SUPFAM" id="SSF55961">
    <property type="entry name" value="Bet v1-like"/>
    <property type="match status" value="2"/>
</dbReference>
<dbReference type="PROSITE" id="PS50848">
    <property type="entry name" value="START"/>
    <property type="match status" value="1"/>
</dbReference>
<evidence type="ECO:0000256" key="5">
    <source>
        <dbReference type="ARBA" id="ARBA00023125"/>
    </source>
</evidence>
<dbReference type="SMART" id="SM00234">
    <property type="entry name" value="START"/>
    <property type="match status" value="1"/>
</dbReference>
<feature type="domain" description="Homeobox" evidence="12">
    <location>
        <begin position="72"/>
        <end position="132"/>
    </location>
</feature>
<dbReference type="SUPFAM" id="SSF46689">
    <property type="entry name" value="Homeodomain-like"/>
    <property type="match status" value="1"/>
</dbReference>
<dbReference type="GO" id="GO:0003677">
    <property type="term" value="F:DNA binding"/>
    <property type="evidence" value="ECO:0007669"/>
    <property type="project" value="UniProtKB-UniRule"/>
</dbReference>
<dbReference type="GO" id="GO:0008289">
    <property type="term" value="F:lipid binding"/>
    <property type="evidence" value="ECO:0007669"/>
    <property type="project" value="InterPro"/>
</dbReference>
<evidence type="ECO:0000313" key="14">
    <source>
        <dbReference type="EMBL" id="VAI20511.1"/>
    </source>
</evidence>
<dbReference type="Pfam" id="PF00046">
    <property type="entry name" value="Homeodomain"/>
    <property type="match status" value="1"/>
</dbReference>
<comment type="similarity">
    <text evidence="2">Belongs to the HD-ZIP homeobox family. Class IV subfamily.</text>
</comment>
<sequence>MDGEWPEQYNDLYNWLGLGYPGGDNQAIQHNLGAEVNGLPGAAANMGNNTNAAAADQGNGGGQANGDQTAGTRERHFRRRHTVEQIQILEAAFKEGHHPDEKRRLELSRRTGLSPAQVQIWFQNRRNSGKSKAQKKETEEFQQENDRLQAEKQALMSAMQNKICIICRGEDTPERQRLYAENMMLKDAHMRIADFLKNVSGGRLQVINHTVVDTHAPLTLTGPNPVTIPDHGIARDNPEADGNALAIQHVACAMEELKVLVGLGAPVWSLAEGGEVEVINYKEYLKMMFPNEHHEMEFGADGTRKTGIISCTATDLVGILMNADWWSQTFPGIVASATTSKVITPGDSGDGMVQLMNAELRVLSPRVPVRKINFIRHCQKIAENIWAVVDVSVDGIRDQAAGLNDGAPSTYTACKLQPSGCHIQELSNGHCQVTWIVNMVHDEATVPPLHHPLFRSGWALGACRWIASLQRRCEYIASLHTNPVHTLNNRSGGAAAITAEGRKNVLEVAHRMTLKFYEAICGPGSQPGRSVDERRGSCGVGTERYEVAVRVVTFPVGRGVAVLRATTTVWLPRTPAQRVFNYLCDADRRTEWDISAKRTSTIRQEGCFSTGEVHGNSASLLRTIASNGAYGKLILQESSIDASCMVLAYAPIDDQSVEEVMNGTNISFSLLPSGVVVLPDGNAEPGAPPTSAMCSSSSSSSHRSNSGSLVSTMYQTLLSGQPPEHLFKAVAENVGNLLCQAIDKIKSGVHANVVLSA</sequence>
<feature type="domain" description="START" evidence="13">
    <location>
        <begin position="239"/>
        <end position="478"/>
    </location>
</feature>
<evidence type="ECO:0000259" key="12">
    <source>
        <dbReference type="PROSITE" id="PS50071"/>
    </source>
</evidence>
<keyword evidence="7" id="KW-0804">Transcription</keyword>
<dbReference type="GO" id="GO:0000981">
    <property type="term" value="F:DNA-binding transcription factor activity, RNA polymerase II-specific"/>
    <property type="evidence" value="ECO:0007669"/>
    <property type="project" value="InterPro"/>
</dbReference>
<feature type="compositionally biased region" description="Low complexity" evidence="11">
    <location>
        <begin position="691"/>
        <end position="707"/>
    </location>
</feature>
<dbReference type="GO" id="GO:0005634">
    <property type="term" value="C:nucleus"/>
    <property type="evidence" value="ECO:0007669"/>
    <property type="project" value="UniProtKB-SubCell"/>
</dbReference>
<keyword evidence="8 9" id="KW-0539">Nucleus</keyword>
<dbReference type="Gene3D" id="1.10.10.60">
    <property type="entry name" value="Homeodomain-like"/>
    <property type="match status" value="1"/>
</dbReference>
<evidence type="ECO:0000259" key="13">
    <source>
        <dbReference type="PROSITE" id="PS50848"/>
    </source>
</evidence>
<dbReference type="CDD" id="cd08875">
    <property type="entry name" value="START_ArGLABRA2_like"/>
    <property type="match status" value="1"/>
</dbReference>
<evidence type="ECO:0000256" key="8">
    <source>
        <dbReference type="ARBA" id="ARBA00023242"/>
    </source>
</evidence>
<comment type="subcellular location">
    <subcellularLocation>
        <location evidence="1 9 10">Nucleus</location>
    </subcellularLocation>
</comment>